<dbReference type="Pfam" id="PF00392">
    <property type="entry name" value="GntR"/>
    <property type="match status" value="1"/>
</dbReference>
<dbReference type="PROSITE" id="PS50949">
    <property type="entry name" value="HTH_GNTR"/>
    <property type="match status" value="1"/>
</dbReference>
<dbReference type="SMART" id="SM00345">
    <property type="entry name" value="HTH_GNTR"/>
    <property type="match status" value="1"/>
</dbReference>
<dbReference type="CDD" id="cd07377">
    <property type="entry name" value="WHTH_GntR"/>
    <property type="match status" value="1"/>
</dbReference>
<keyword evidence="6" id="KW-1185">Reference proteome</keyword>
<dbReference type="InterPro" id="IPR036388">
    <property type="entry name" value="WH-like_DNA-bd_sf"/>
</dbReference>
<name>A0ABT1SE29_9FIRM</name>
<dbReference type="InterPro" id="IPR000524">
    <property type="entry name" value="Tscrpt_reg_HTH_GntR"/>
</dbReference>
<keyword evidence="2" id="KW-0238">DNA-binding</keyword>
<keyword evidence="1" id="KW-0805">Transcription regulation</keyword>
<evidence type="ECO:0000256" key="2">
    <source>
        <dbReference type="ARBA" id="ARBA00023125"/>
    </source>
</evidence>
<organism evidence="5 6">
    <name type="scientific">Tissierella carlieri</name>
    <dbReference type="NCBI Taxonomy" id="689904"/>
    <lineage>
        <taxon>Bacteria</taxon>
        <taxon>Bacillati</taxon>
        <taxon>Bacillota</taxon>
        <taxon>Tissierellia</taxon>
        <taxon>Tissierellales</taxon>
        <taxon>Tissierellaceae</taxon>
        <taxon>Tissierella</taxon>
    </lineage>
</organism>
<dbReference type="InterPro" id="IPR036390">
    <property type="entry name" value="WH_DNA-bd_sf"/>
</dbReference>
<comment type="caution">
    <text evidence="5">The sequence shown here is derived from an EMBL/GenBank/DDBJ whole genome shotgun (WGS) entry which is preliminary data.</text>
</comment>
<dbReference type="PANTHER" id="PTHR44846:SF17">
    <property type="entry name" value="GNTR-FAMILY TRANSCRIPTIONAL REGULATOR"/>
    <property type="match status" value="1"/>
</dbReference>
<dbReference type="PANTHER" id="PTHR44846">
    <property type="entry name" value="MANNOSYL-D-GLYCERATE TRANSPORT/METABOLISM SYSTEM REPRESSOR MNGR-RELATED"/>
    <property type="match status" value="1"/>
</dbReference>
<dbReference type="InterPro" id="IPR028978">
    <property type="entry name" value="Chorismate_lyase_/UTRA_dom_sf"/>
</dbReference>
<dbReference type="EMBL" id="JANGAC010000013">
    <property type="protein sequence ID" value="MCQ4924570.1"/>
    <property type="molecule type" value="Genomic_DNA"/>
</dbReference>
<proteinExistence type="predicted"/>
<dbReference type="RefSeq" id="WP_256312290.1">
    <property type="nucleotide sequence ID" value="NZ_JANGAC010000013.1"/>
</dbReference>
<dbReference type="Pfam" id="PF07702">
    <property type="entry name" value="UTRA"/>
    <property type="match status" value="1"/>
</dbReference>
<dbReference type="Gene3D" id="3.40.1410.10">
    <property type="entry name" value="Chorismate lyase-like"/>
    <property type="match status" value="1"/>
</dbReference>
<protein>
    <submittedName>
        <fullName evidence="5">GntR family transcriptional regulator</fullName>
    </submittedName>
</protein>
<dbReference type="SUPFAM" id="SSF64288">
    <property type="entry name" value="Chorismate lyase-like"/>
    <property type="match status" value="1"/>
</dbReference>
<evidence type="ECO:0000256" key="1">
    <source>
        <dbReference type="ARBA" id="ARBA00023015"/>
    </source>
</evidence>
<accession>A0ABT1SE29</accession>
<sequence length="266" mass="30404">MNIGDMHKINKQTMVQQTIEYLREYILNMENGDSSKLPSEGTIAKNMGISRLTIREALKVLENEGLISKSQGSNTMITTFARKLSENIDYTGELGSFLKDCGYDLEVDVLSHKWDKADEKTAQILNIKRGEEILIVEKIFFADGKQAVYCINRLPKKILKDLDFSEELFGQSMFDFIEENTNFEFSHDYMELIPELVTKELSEILNLDINSPLLRADVIKYATDGKVVMYNSEYYVDELIRFNALRSNYGAKLSKLGSSINKRTGD</sequence>
<dbReference type="PRINTS" id="PR00035">
    <property type="entry name" value="HTHGNTR"/>
</dbReference>
<evidence type="ECO:0000313" key="5">
    <source>
        <dbReference type="EMBL" id="MCQ4924570.1"/>
    </source>
</evidence>
<dbReference type="SUPFAM" id="SSF46785">
    <property type="entry name" value="Winged helix' DNA-binding domain"/>
    <property type="match status" value="1"/>
</dbReference>
<dbReference type="InterPro" id="IPR050679">
    <property type="entry name" value="Bact_HTH_transcr_reg"/>
</dbReference>
<dbReference type="InterPro" id="IPR011663">
    <property type="entry name" value="UTRA"/>
</dbReference>
<evidence type="ECO:0000256" key="3">
    <source>
        <dbReference type="ARBA" id="ARBA00023163"/>
    </source>
</evidence>
<evidence type="ECO:0000259" key="4">
    <source>
        <dbReference type="PROSITE" id="PS50949"/>
    </source>
</evidence>
<dbReference type="SMART" id="SM00866">
    <property type="entry name" value="UTRA"/>
    <property type="match status" value="1"/>
</dbReference>
<reference evidence="5 6" key="1">
    <citation type="submission" date="2022-06" db="EMBL/GenBank/DDBJ databases">
        <title>Isolation of gut microbiota from human fecal samples.</title>
        <authorList>
            <person name="Pamer E.G."/>
            <person name="Barat B."/>
            <person name="Waligurski E."/>
            <person name="Medina S."/>
            <person name="Paddock L."/>
            <person name="Mostad J."/>
        </authorList>
    </citation>
    <scope>NUCLEOTIDE SEQUENCE [LARGE SCALE GENOMIC DNA]</scope>
    <source>
        <strain evidence="5 6">DFI.7.95</strain>
    </source>
</reference>
<feature type="domain" description="HTH gntR-type" evidence="4">
    <location>
        <begin position="12"/>
        <end position="80"/>
    </location>
</feature>
<keyword evidence="3" id="KW-0804">Transcription</keyword>
<gene>
    <name evidence="5" type="ORF">NE686_15820</name>
</gene>
<dbReference type="Gene3D" id="1.10.10.10">
    <property type="entry name" value="Winged helix-like DNA-binding domain superfamily/Winged helix DNA-binding domain"/>
    <property type="match status" value="1"/>
</dbReference>
<dbReference type="Proteomes" id="UP001524478">
    <property type="component" value="Unassembled WGS sequence"/>
</dbReference>
<evidence type="ECO:0000313" key="6">
    <source>
        <dbReference type="Proteomes" id="UP001524478"/>
    </source>
</evidence>